<name>A0A8H6S5V6_9AGAR</name>
<evidence type="ECO:0000313" key="2">
    <source>
        <dbReference type="EMBL" id="KAF7292972.1"/>
    </source>
</evidence>
<sequence length="157" mass="18481">MSSSTPISPPIRPRALRPLDYDLIKQRRKIRNEKARIHMAQKRADLKKKPLEVQQQAAKLARQYRARYQERYRQAMEQGQKHDRKTIFEQRCGEVAYIEYMLRHGRIQRPVGRWAKTSNGEQSSTSDDLPPAASSPNYSHHRHWCKPTRIISLGDHL</sequence>
<dbReference type="RefSeq" id="XP_037215400.1">
    <property type="nucleotide sequence ID" value="XM_037368474.1"/>
</dbReference>
<dbReference type="AlphaFoldDB" id="A0A8H6S5V6"/>
<dbReference type="GeneID" id="59350990"/>
<dbReference type="Proteomes" id="UP000636479">
    <property type="component" value="Unassembled WGS sequence"/>
</dbReference>
<gene>
    <name evidence="2" type="ORF">MIND_01196400</name>
</gene>
<dbReference type="OrthoDB" id="3066036at2759"/>
<feature type="region of interest" description="Disordered" evidence="1">
    <location>
        <begin position="113"/>
        <end position="141"/>
    </location>
</feature>
<protein>
    <submittedName>
        <fullName evidence="2">Uncharacterized protein</fullName>
    </submittedName>
</protein>
<evidence type="ECO:0000313" key="3">
    <source>
        <dbReference type="Proteomes" id="UP000636479"/>
    </source>
</evidence>
<dbReference type="EMBL" id="JACAZF010000011">
    <property type="protein sequence ID" value="KAF7292972.1"/>
    <property type="molecule type" value="Genomic_DNA"/>
</dbReference>
<comment type="caution">
    <text evidence="2">The sequence shown here is derived from an EMBL/GenBank/DDBJ whole genome shotgun (WGS) entry which is preliminary data.</text>
</comment>
<feature type="compositionally biased region" description="Polar residues" evidence="1">
    <location>
        <begin position="116"/>
        <end position="127"/>
    </location>
</feature>
<proteinExistence type="predicted"/>
<keyword evidence="3" id="KW-1185">Reference proteome</keyword>
<evidence type="ECO:0000256" key="1">
    <source>
        <dbReference type="SAM" id="MobiDB-lite"/>
    </source>
</evidence>
<reference evidence="2" key="1">
    <citation type="submission" date="2020-05" db="EMBL/GenBank/DDBJ databases">
        <title>Mycena genomes resolve the evolution of fungal bioluminescence.</title>
        <authorList>
            <person name="Tsai I.J."/>
        </authorList>
    </citation>
    <scope>NUCLEOTIDE SEQUENCE</scope>
    <source>
        <strain evidence="2">171206Taipei</strain>
    </source>
</reference>
<organism evidence="2 3">
    <name type="scientific">Mycena indigotica</name>
    <dbReference type="NCBI Taxonomy" id="2126181"/>
    <lineage>
        <taxon>Eukaryota</taxon>
        <taxon>Fungi</taxon>
        <taxon>Dikarya</taxon>
        <taxon>Basidiomycota</taxon>
        <taxon>Agaricomycotina</taxon>
        <taxon>Agaricomycetes</taxon>
        <taxon>Agaricomycetidae</taxon>
        <taxon>Agaricales</taxon>
        <taxon>Marasmiineae</taxon>
        <taxon>Mycenaceae</taxon>
        <taxon>Mycena</taxon>
    </lineage>
</organism>
<accession>A0A8H6S5V6</accession>